<dbReference type="EMBL" id="JAFIMR010000009">
    <property type="protein sequence ID" value="KAI1874452.1"/>
    <property type="molecule type" value="Genomic_DNA"/>
</dbReference>
<evidence type="ECO:0000313" key="3">
    <source>
        <dbReference type="EMBL" id="KAI1874452.1"/>
    </source>
</evidence>
<evidence type="ECO:0008006" key="5">
    <source>
        <dbReference type="Google" id="ProtNLM"/>
    </source>
</evidence>
<dbReference type="GO" id="GO:0045944">
    <property type="term" value="P:positive regulation of transcription by RNA polymerase II"/>
    <property type="evidence" value="ECO:0007669"/>
    <property type="project" value="TreeGrafter"/>
</dbReference>
<protein>
    <recommendedName>
        <fullName evidence="5">C6 transcription factor</fullName>
    </recommendedName>
</protein>
<dbReference type="Proteomes" id="UP000829685">
    <property type="component" value="Unassembled WGS sequence"/>
</dbReference>
<name>A0A9Q0AQP9_9PEZI</name>
<dbReference type="GO" id="GO:0005634">
    <property type="term" value="C:nucleus"/>
    <property type="evidence" value="ECO:0007669"/>
    <property type="project" value="UniProtKB-SubCell"/>
</dbReference>
<comment type="caution">
    <text evidence="3">The sequence shown here is derived from an EMBL/GenBank/DDBJ whole genome shotgun (WGS) entry which is preliminary data.</text>
</comment>
<evidence type="ECO:0000256" key="2">
    <source>
        <dbReference type="ARBA" id="ARBA00023242"/>
    </source>
</evidence>
<evidence type="ECO:0000313" key="4">
    <source>
        <dbReference type="Proteomes" id="UP000829685"/>
    </source>
</evidence>
<dbReference type="GO" id="GO:0003700">
    <property type="term" value="F:DNA-binding transcription factor activity"/>
    <property type="evidence" value="ECO:0007669"/>
    <property type="project" value="TreeGrafter"/>
</dbReference>
<comment type="subcellular location">
    <subcellularLocation>
        <location evidence="1">Nucleus</location>
    </subcellularLocation>
</comment>
<keyword evidence="4" id="KW-1185">Reference proteome</keyword>
<proteinExistence type="predicted"/>
<dbReference type="PANTHER" id="PTHR37534:SF11">
    <property type="entry name" value="ZN(II)2CYS6 TRANSCRIPTION FACTOR (EUROFUNG)"/>
    <property type="match status" value="1"/>
</dbReference>
<gene>
    <name evidence="3" type="ORF">JX265_004660</name>
</gene>
<evidence type="ECO:0000256" key="1">
    <source>
        <dbReference type="ARBA" id="ARBA00004123"/>
    </source>
</evidence>
<dbReference type="PANTHER" id="PTHR37534">
    <property type="entry name" value="TRANSCRIPTIONAL ACTIVATOR PROTEIN UGA3"/>
    <property type="match status" value="1"/>
</dbReference>
<keyword evidence="2" id="KW-0539">Nucleus</keyword>
<dbReference type="GO" id="GO:0000976">
    <property type="term" value="F:transcription cis-regulatory region binding"/>
    <property type="evidence" value="ECO:0007669"/>
    <property type="project" value="TreeGrafter"/>
</dbReference>
<dbReference type="InterPro" id="IPR021858">
    <property type="entry name" value="Fun_TF"/>
</dbReference>
<dbReference type="Pfam" id="PF11951">
    <property type="entry name" value="Fungal_trans_2"/>
    <property type="match status" value="1"/>
</dbReference>
<sequence length="311" mass="35175">MLQKDIQWQSNSIEVLTSVLLLGATESWFDTKNSCSMHLDAARQLILHNISSGLYIPPFFAHWLCWIETLASFVSDDEGLVFSSPLTYTSLTAYATPMRGNDSNAVIDPFLGTWTTLMPLVGRVGGIVRRLRRNKDQLLESDDFSNLIHTAETDLLEWEHPQPQPSLGAAKLRHFYSIAEAYRLSALLTLYNYSRDLLYKRVGLIDEVVTASEFLSQLAYSAIVLLRQIPVDSRLWNVCAIPILSAGQLIPESPNRDFLRSVMNTLAHKTQQAAVAEVGKLLEDVWRRRDAGNEVWWMDLLEETGHPMLVN</sequence>
<dbReference type="AlphaFoldDB" id="A0A9Q0AQP9"/>
<accession>A0A9Q0AQP9</accession>
<reference evidence="3" key="1">
    <citation type="submission" date="2021-03" db="EMBL/GenBank/DDBJ databases">
        <title>Revisited historic fungal species revealed as producer of novel bioactive compounds through whole genome sequencing and comparative genomics.</title>
        <authorList>
            <person name="Vignolle G.A."/>
            <person name="Hochenegger N."/>
            <person name="Mach R.L."/>
            <person name="Mach-Aigner A.R."/>
            <person name="Javad Rahimi M."/>
            <person name="Salim K.A."/>
            <person name="Chan C.M."/>
            <person name="Lim L.B.L."/>
            <person name="Cai F."/>
            <person name="Druzhinina I.S."/>
            <person name="U'Ren J.M."/>
            <person name="Derntl C."/>
        </authorList>
    </citation>
    <scope>NUCLEOTIDE SEQUENCE</scope>
    <source>
        <strain evidence="3">TUCIM 5799</strain>
    </source>
</reference>
<organism evidence="3 4">
    <name type="scientific">Neoarthrinium moseri</name>
    <dbReference type="NCBI Taxonomy" id="1658444"/>
    <lineage>
        <taxon>Eukaryota</taxon>
        <taxon>Fungi</taxon>
        <taxon>Dikarya</taxon>
        <taxon>Ascomycota</taxon>
        <taxon>Pezizomycotina</taxon>
        <taxon>Sordariomycetes</taxon>
        <taxon>Xylariomycetidae</taxon>
        <taxon>Amphisphaeriales</taxon>
        <taxon>Apiosporaceae</taxon>
        <taxon>Neoarthrinium</taxon>
    </lineage>
</organism>